<dbReference type="InterPro" id="IPR041909">
    <property type="entry name" value="Sbi_C3_db_domIV"/>
</dbReference>
<keyword evidence="2" id="KW-0964">Secreted</keyword>
<feature type="compositionally biased region" description="Low complexity" evidence="4">
    <location>
        <begin position="43"/>
        <end position="60"/>
    </location>
</feature>
<protein>
    <recommendedName>
        <fullName evidence="7">Peptidase</fullName>
    </recommendedName>
</protein>
<feature type="compositionally biased region" description="Acidic residues" evidence="4">
    <location>
        <begin position="172"/>
        <end position="186"/>
    </location>
</feature>
<organism evidence="5 6">
    <name type="scientific">Streptococcus sciuri</name>
    <dbReference type="NCBI Taxonomy" id="2973939"/>
    <lineage>
        <taxon>Bacteria</taxon>
        <taxon>Bacillati</taxon>
        <taxon>Bacillota</taxon>
        <taxon>Bacilli</taxon>
        <taxon>Lactobacillales</taxon>
        <taxon>Streptococcaceae</taxon>
        <taxon>Streptococcus</taxon>
    </lineage>
</organism>
<dbReference type="Gene3D" id="1.10.10.1270">
    <property type="entry name" value="Sbi, C3 binding domain IV"/>
    <property type="match status" value="1"/>
</dbReference>
<dbReference type="EMBL" id="JANUXX010000007">
    <property type="protein sequence ID" value="MCS4488631.1"/>
    <property type="molecule type" value="Genomic_DNA"/>
</dbReference>
<evidence type="ECO:0000256" key="2">
    <source>
        <dbReference type="ARBA" id="ARBA00022525"/>
    </source>
</evidence>
<reference evidence="5 6" key="1">
    <citation type="journal article" date="2023" name="Int. J. Syst. Evol. Microbiol.">
        <title>Streptococcus sciuri sp. nov., Staphylococcus marylandisciuri sp. nov. and Staphylococcus americanisciuri sp. nov., isolated from faeces of eastern grey squirrel (Sciurus carolinensis).</title>
        <authorList>
            <person name="Volokhov D.V."/>
            <person name="Zagorodnyaya T.A."/>
            <person name="Furtak V.A."/>
            <person name="Nattanmai G."/>
            <person name="Randall L."/>
            <person name="Jose S."/>
            <person name="Gao Y."/>
            <person name="Eisenberg T."/>
            <person name="Delmonte P."/>
            <person name="Blom J."/>
            <person name="Mitchell K.K."/>
        </authorList>
    </citation>
    <scope>NUCLEOTIDE SEQUENCE [LARGE SCALE GENOMIC DNA]</scope>
    <source>
        <strain evidence="5 6">SQ9-PEA</strain>
    </source>
</reference>
<feature type="region of interest" description="Disordered" evidence="4">
    <location>
        <begin position="38"/>
        <end position="61"/>
    </location>
</feature>
<evidence type="ECO:0000313" key="5">
    <source>
        <dbReference type="EMBL" id="MCS4488631.1"/>
    </source>
</evidence>
<comment type="subcellular location">
    <subcellularLocation>
        <location evidence="1">Secreted</location>
    </subcellularLocation>
</comment>
<evidence type="ECO:0000313" key="6">
    <source>
        <dbReference type="Proteomes" id="UP001206548"/>
    </source>
</evidence>
<keyword evidence="6" id="KW-1185">Reference proteome</keyword>
<comment type="caution">
    <text evidence="5">The sequence shown here is derived from an EMBL/GenBank/DDBJ whole genome shotgun (WGS) entry which is preliminary data.</text>
</comment>
<feature type="region of interest" description="Disordered" evidence="4">
    <location>
        <begin position="164"/>
        <end position="186"/>
    </location>
</feature>
<evidence type="ECO:0000256" key="1">
    <source>
        <dbReference type="ARBA" id="ARBA00004613"/>
    </source>
</evidence>
<sequence length="186" mass="20206">MKQSKSEFLFFILSLLLVLFLGAAFFIFRDTGNKSEKISHQATSQSSTTTSNSSSEDTTSIEQSLINLKAQPTQDGITSLQAEIDKVSDNTKKAQLQEELNVISANLAITTADSLRTKDSVANAQVAIDKVSDATAKANLQAELDPIKQAVSTATTTQTYTNTNTYNTYNQEESDSTDLTTDDDTE</sequence>
<proteinExistence type="predicted"/>
<evidence type="ECO:0000256" key="3">
    <source>
        <dbReference type="ARBA" id="ARBA00022729"/>
    </source>
</evidence>
<evidence type="ECO:0008006" key="7">
    <source>
        <dbReference type="Google" id="ProtNLM"/>
    </source>
</evidence>
<keyword evidence="3" id="KW-0732">Signal</keyword>
<dbReference type="Proteomes" id="UP001206548">
    <property type="component" value="Unassembled WGS sequence"/>
</dbReference>
<name>A0ABT2F835_9STRE</name>
<evidence type="ECO:0000256" key="4">
    <source>
        <dbReference type="SAM" id="MobiDB-lite"/>
    </source>
</evidence>
<accession>A0ABT2F835</accession>
<gene>
    <name evidence="5" type="ORF">NXS10_06640</name>
</gene>
<dbReference type="RefSeq" id="WP_259139011.1">
    <property type="nucleotide sequence ID" value="NZ_JANUXX010000007.1"/>
</dbReference>